<dbReference type="FunFam" id="3.30.200.20:FF:000250">
    <property type="entry name" value="Serine/threonine-protein kinase"/>
    <property type="match status" value="1"/>
</dbReference>
<feature type="domain" description="Bulb-type lectin" evidence="22">
    <location>
        <begin position="35"/>
        <end position="171"/>
    </location>
</feature>
<evidence type="ECO:0000256" key="4">
    <source>
        <dbReference type="ARBA" id="ARBA00022679"/>
    </source>
</evidence>
<evidence type="ECO:0000256" key="16">
    <source>
        <dbReference type="ARBA" id="ARBA00048679"/>
    </source>
</evidence>
<keyword evidence="25" id="KW-1185">Reference proteome</keyword>
<evidence type="ECO:0000259" key="21">
    <source>
        <dbReference type="PROSITE" id="PS50011"/>
    </source>
</evidence>
<dbReference type="PROSITE" id="PS50927">
    <property type="entry name" value="BULB_LECTIN"/>
    <property type="match status" value="1"/>
</dbReference>
<dbReference type="PROSITE" id="PS50011">
    <property type="entry name" value="PROTEIN_KINASE_DOM"/>
    <property type="match status" value="1"/>
</dbReference>
<evidence type="ECO:0000256" key="9">
    <source>
        <dbReference type="ARBA" id="ARBA00022840"/>
    </source>
</evidence>
<reference evidence="24" key="2">
    <citation type="submission" date="2013-04" db="UniProtKB">
        <authorList>
            <consortium name="EnsemblPlants"/>
        </authorList>
    </citation>
    <scope>IDENTIFICATION</scope>
</reference>
<feature type="binding site" evidence="18">
    <location>
        <position position="551"/>
    </location>
    <ligand>
        <name>ATP</name>
        <dbReference type="ChEBI" id="CHEBI:30616"/>
    </ligand>
</feature>
<keyword evidence="11 19" id="KW-0472">Membrane</keyword>
<keyword evidence="14" id="KW-0325">Glycoprotein</keyword>
<evidence type="ECO:0000256" key="8">
    <source>
        <dbReference type="ARBA" id="ARBA00022777"/>
    </source>
</evidence>
<evidence type="ECO:0000256" key="5">
    <source>
        <dbReference type="ARBA" id="ARBA00022692"/>
    </source>
</evidence>
<feature type="signal peptide" evidence="20">
    <location>
        <begin position="1"/>
        <end position="32"/>
    </location>
</feature>
<dbReference type="PANTHER" id="PTHR47974">
    <property type="entry name" value="OS07G0415500 PROTEIN"/>
    <property type="match status" value="1"/>
</dbReference>
<dbReference type="SMART" id="SM00473">
    <property type="entry name" value="PAN_AP"/>
    <property type="match status" value="1"/>
</dbReference>
<dbReference type="Pfam" id="PF00954">
    <property type="entry name" value="S_locus_glycop"/>
    <property type="match status" value="1"/>
</dbReference>
<feature type="domain" description="Protein kinase" evidence="21">
    <location>
        <begin position="522"/>
        <end position="796"/>
    </location>
</feature>
<dbReference type="SMART" id="SM00220">
    <property type="entry name" value="S_TKc"/>
    <property type="match status" value="1"/>
</dbReference>
<protein>
    <recommendedName>
        <fullName evidence="17">Receptor-like serine/threonine-protein kinase</fullName>
        <ecNumber evidence="17">2.7.11.1</ecNumber>
    </recommendedName>
</protein>
<dbReference type="GO" id="GO:0048544">
    <property type="term" value="P:recognition of pollen"/>
    <property type="evidence" value="ECO:0007669"/>
    <property type="project" value="InterPro"/>
</dbReference>
<dbReference type="InterPro" id="IPR003609">
    <property type="entry name" value="Pan_app"/>
</dbReference>
<dbReference type="EnsemblPlants" id="OB05G14330.1">
    <property type="protein sequence ID" value="OB05G14330.1"/>
    <property type="gene ID" value="OB05G14330"/>
</dbReference>
<dbReference type="Gramene" id="OB05G14330.1">
    <property type="protein sequence ID" value="OB05G14330.1"/>
    <property type="gene ID" value="OB05G14330"/>
</dbReference>
<dbReference type="Gene3D" id="1.10.510.10">
    <property type="entry name" value="Transferase(Phosphotransferase) domain 1"/>
    <property type="match status" value="1"/>
</dbReference>
<sequence length="828" mass="91448">MHTSSSPSIHIWLPCSTLGLLLLFLCITPTSSSPDDALRVGEVLAVGDKLVSRNGRFILGFFQPSIVRKSGINITSPNWYLGIWFSDILEFTVVWAANRDNPITELQLNQTHLKLSGDGNLVISSNASIIWSTNNGNRKAATMNTTSAILSNDGNLVIESSSNVLWQSFDNPSDVLLPGAKFGWNKVTGFTRRIISNKNLVDPSLGLYHVELGNRGVILTRREPPVVYWSWSSEKSTNEFMLISLLKQLIDINPHTRGRIGIQHVDNNEEEYYTYTVLDESYSIYVLLDVSGQVEINVWSHLTQSLQKVYAQPADPCTAYATCGPFTICNGISRPFCDCMASFSRRSPQDWELDDRTAGCVRNTPLDCGNMTSSTDVFHAIARVTLPYNPQIVDSAATQGKCAEACLGHCSCNAYSYGNSRCSIWHGDLLSVNMNDGIDNNSEDVLYLRLAAKDLPGLTKSKKRPIFGVVMAASITSFGLLMLLLWLIWRNKSRCCGIPSYDRQCSGGIVAFRYSELRHATDNFSKKLGGGGFGSVFKGLLSDSATVAVKKLDGARQGEKQFRAEVSSIGLIQHINLVKLIGFCCEGDERLLVYEHMLNGSLDSLLFQSNGPVLNWTTRYDIIIGVARGLSYLHQSCHECIIHCDIKPENILLDASFVPKITDFGMAAFIGRDFSRVLTTFRGTIGYLAPEWISGVAITPKVDVYSFGMVLLEILSGKRNAHGGYITNKNHVAYFPVLAISKLHKGDVKSLVDPQLHGDFDLEEARRVCKVASWCIQDNEFERPTMSEVVRVLEGLQELDMPPMPRLLAAITECSDVSQCGSSSILCS</sequence>
<dbReference type="SUPFAM" id="SSF51110">
    <property type="entry name" value="alpha-D-mannose-specific plant lectins"/>
    <property type="match status" value="1"/>
</dbReference>
<feature type="domain" description="Apple" evidence="23">
    <location>
        <begin position="368"/>
        <end position="451"/>
    </location>
</feature>
<dbReference type="Pfam" id="PF01453">
    <property type="entry name" value="B_lectin"/>
    <property type="match status" value="1"/>
</dbReference>
<dbReference type="InterPro" id="IPR024171">
    <property type="entry name" value="SRK-like_kinase"/>
</dbReference>
<dbReference type="PIRSF" id="PIRSF000641">
    <property type="entry name" value="SRK"/>
    <property type="match status" value="1"/>
</dbReference>
<keyword evidence="6 20" id="KW-0732">Signal</keyword>
<dbReference type="EC" id="2.7.11.1" evidence="17"/>
<keyword evidence="13" id="KW-0675">Receptor</keyword>
<dbReference type="eggNOG" id="ENOG502QUMK">
    <property type="taxonomic scope" value="Eukaryota"/>
</dbReference>
<dbReference type="InterPro" id="IPR000719">
    <property type="entry name" value="Prot_kinase_dom"/>
</dbReference>
<keyword evidence="3" id="KW-0245">EGF-like domain</keyword>
<reference evidence="24" key="1">
    <citation type="journal article" date="2013" name="Nat. Commun.">
        <title>Whole-genome sequencing of Oryza brachyantha reveals mechanisms underlying Oryza genome evolution.</title>
        <authorList>
            <person name="Chen J."/>
            <person name="Huang Q."/>
            <person name="Gao D."/>
            <person name="Wang J."/>
            <person name="Lang Y."/>
            <person name="Liu T."/>
            <person name="Li B."/>
            <person name="Bai Z."/>
            <person name="Luis Goicoechea J."/>
            <person name="Liang C."/>
            <person name="Chen C."/>
            <person name="Zhang W."/>
            <person name="Sun S."/>
            <person name="Liao Y."/>
            <person name="Zhang X."/>
            <person name="Yang L."/>
            <person name="Song C."/>
            <person name="Wang M."/>
            <person name="Shi J."/>
            <person name="Liu G."/>
            <person name="Liu J."/>
            <person name="Zhou H."/>
            <person name="Zhou W."/>
            <person name="Yu Q."/>
            <person name="An N."/>
            <person name="Chen Y."/>
            <person name="Cai Q."/>
            <person name="Wang B."/>
            <person name="Liu B."/>
            <person name="Min J."/>
            <person name="Huang Y."/>
            <person name="Wu H."/>
            <person name="Li Z."/>
            <person name="Zhang Y."/>
            <person name="Yin Y."/>
            <person name="Song W."/>
            <person name="Jiang J."/>
            <person name="Jackson S.A."/>
            <person name="Wing R.A."/>
            <person name="Wang J."/>
            <person name="Chen M."/>
        </authorList>
    </citation>
    <scope>NUCLEOTIDE SEQUENCE [LARGE SCALE GENOMIC DNA]</scope>
    <source>
        <strain evidence="24">cv. IRGC 101232</strain>
    </source>
</reference>
<evidence type="ECO:0000256" key="12">
    <source>
        <dbReference type="ARBA" id="ARBA00023157"/>
    </source>
</evidence>
<dbReference type="CDD" id="cd00028">
    <property type="entry name" value="B_lectin"/>
    <property type="match status" value="1"/>
</dbReference>
<evidence type="ECO:0000256" key="11">
    <source>
        <dbReference type="ARBA" id="ARBA00023136"/>
    </source>
</evidence>
<dbReference type="HOGENOM" id="CLU_000288_116_2_1"/>
<keyword evidence="8 17" id="KW-0418">Kinase</keyword>
<evidence type="ECO:0000256" key="10">
    <source>
        <dbReference type="ARBA" id="ARBA00022989"/>
    </source>
</evidence>
<evidence type="ECO:0000313" key="25">
    <source>
        <dbReference type="Proteomes" id="UP000006038"/>
    </source>
</evidence>
<evidence type="ECO:0000259" key="22">
    <source>
        <dbReference type="PROSITE" id="PS50927"/>
    </source>
</evidence>
<gene>
    <name evidence="24" type="primary">LOC102702009</name>
</gene>
<dbReference type="SUPFAM" id="SSF56112">
    <property type="entry name" value="Protein kinase-like (PK-like)"/>
    <property type="match status" value="1"/>
</dbReference>
<keyword evidence="2 17" id="KW-0723">Serine/threonine-protein kinase</keyword>
<evidence type="ECO:0000256" key="7">
    <source>
        <dbReference type="ARBA" id="ARBA00022741"/>
    </source>
</evidence>
<evidence type="ECO:0000313" key="24">
    <source>
        <dbReference type="EnsemblPlants" id="OB05G14330.1"/>
    </source>
</evidence>
<evidence type="ECO:0000256" key="18">
    <source>
        <dbReference type="PROSITE-ProRule" id="PRU10141"/>
    </source>
</evidence>
<keyword evidence="10 19" id="KW-1133">Transmembrane helix</keyword>
<evidence type="ECO:0000256" key="2">
    <source>
        <dbReference type="ARBA" id="ARBA00022527"/>
    </source>
</evidence>
<evidence type="ECO:0000256" key="6">
    <source>
        <dbReference type="ARBA" id="ARBA00022729"/>
    </source>
</evidence>
<organism evidence="24">
    <name type="scientific">Oryza brachyantha</name>
    <name type="common">malo sina</name>
    <dbReference type="NCBI Taxonomy" id="4533"/>
    <lineage>
        <taxon>Eukaryota</taxon>
        <taxon>Viridiplantae</taxon>
        <taxon>Streptophyta</taxon>
        <taxon>Embryophyta</taxon>
        <taxon>Tracheophyta</taxon>
        <taxon>Spermatophyta</taxon>
        <taxon>Magnoliopsida</taxon>
        <taxon>Liliopsida</taxon>
        <taxon>Poales</taxon>
        <taxon>Poaceae</taxon>
        <taxon>BOP clade</taxon>
        <taxon>Oryzoideae</taxon>
        <taxon>Oryzeae</taxon>
        <taxon>Oryzinae</taxon>
        <taxon>Oryza</taxon>
    </lineage>
</organism>
<dbReference type="GO" id="GO:0106310">
    <property type="term" value="F:protein serine kinase activity"/>
    <property type="evidence" value="ECO:0007669"/>
    <property type="project" value="RHEA"/>
</dbReference>
<dbReference type="Pfam" id="PF00069">
    <property type="entry name" value="Pkinase"/>
    <property type="match status" value="1"/>
</dbReference>
<keyword evidence="9 17" id="KW-0067">ATP-binding</keyword>
<dbReference type="GO" id="GO:0016020">
    <property type="term" value="C:membrane"/>
    <property type="evidence" value="ECO:0007669"/>
    <property type="project" value="UniProtKB-SubCell"/>
</dbReference>
<comment type="catalytic activity">
    <reaction evidence="16 17">
        <text>L-seryl-[protein] + ATP = O-phospho-L-seryl-[protein] + ADP + H(+)</text>
        <dbReference type="Rhea" id="RHEA:17989"/>
        <dbReference type="Rhea" id="RHEA-COMP:9863"/>
        <dbReference type="Rhea" id="RHEA-COMP:11604"/>
        <dbReference type="ChEBI" id="CHEBI:15378"/>
        <dbReference type="ChEBI" id="CHEBI:29999"/>
        <dbReference type="ChEBI" id="CHEBI:30616"/>
        <dbReference type="ChEBI" id="CHEBI:83421"/>
        <dbReference type="ChEBI" id="CHEBI:456216"/>
        <dbReference type="EC" id="2.7.11.1"/>
    </reaction>
</comment>
<dbReference type="InterPro" id="IPR036426">
    <property type="entry name" value="Bulb-type_lectin_dom_sf"/>
</dbReference>
<dbReference type="InterPro" id="IPR017441">
    <property type="entry name" value="Protein_kinase_ATP_BS"/>
</dbReference>
<dbReference type="PANTHER" id="PTHR47974:SF19">
    <property type="entry name" value="RECEPTOR-LIKE SERINE_THREONINE-PROTEIN KINASE"/>
    <property type="match status" value="1"/>
</dbReference>
<keyword evidence="12" id="KW-1015">Disulfide bond</keyword>
<evidence type="ECO:0000256" key="17">
    <source>
        <dbReference type="PIRNR" id="PIRNR000641"/>
    </source>
</evidence>
<dbReference type="CDD" id="cd01098">
    <property type="entry name" value="PAN_AP_plant"/>
    <property type="match status" value="1"/>
</dbReference>
<comment type="subcellular location">
    <subcellularLocation>
        <location evidence="1">Membrane</location>
        <topology evidence="1">Single-pass type I membrane protein</topology>
    </subcellularLocation>
</comment>
<keyword evidence="4 17" id="KW-0808">Transferase</keyword>
<dbReference type="Pfam" id="PF08276">
    <property type="entry name" value="PAN_2"/>
    <property type="match status" value="1"/>
</dbReference>
<evidence type="ECO:0000256" key="20">
    <source>
        <dbReference type="SAM" id="SignalP"/>
    </source>
</evidence>
<dbReference type="PROSITE" id="PS50948">
    <property type="entry name" value="PAN"/>
    <property type="match status" value="1"/>
</dbReference>
<evidence type="ECO:0000259" key="23">
    <source>
        <dbReference type="PROSITE" id="PS50948"/>
    </source>
</evidence>
<dbReference type="SMART" id="SM00108">
    <property type="entry name" value="B_lectin"/>
    <property type="match status" value="1"/>
</dbReference>
<dbReference type="PROSITE" id="PS00107">
    <property type="entry name" value="PROTEIN_KINASE_ATP"/>
    <property type="match status" value="1"/>
</dbReference>
<evidence type="ECO:0000256" key="13">
    <source>
        <dbReference type="ARBA" id="ARBA00023170"/>
    </source>
</evidence>
<keyword evidence="5 19" id="KW-0812">Transmembrane</keyword>
<feature type="chain" id="PRO_5003774605" description="Receptor-like serine/threonine-protein kinase" evidence="20">
    <location>
        <begin position="33"/>
        <end position="828"/>
    </location>
</feature>
<dbReference type="AlphaFoldDB" id="J3M4A9"/>
<dbReference type="InterPro" id="IPR011009">
    <property type="entry name" value="Kinase-like_dom_sf"/>
</dbReference>
<comment type="similarity">
    <text evidence="17">Belongs to the protein kinase superfamily. Ser/Thr protein kinase family.</text>
</comment>
<evidence type="ECO:0000256" key="1">
    <source>
        <dbReference type="ARBA" id="ARBA00004479"/>
    </source>
</evidence>
<dbReference type="GO" id="GO:0005524">
    <property type="term" value="F:ATP binding"/>
    <property type="evidence" value="ECO:0007669"/>
    <property type="project" value="UniProtKB-UniRule"/>
</dbReference>
<evidence type="ECO:0000256" key="19">
    <source>
        <dbReference type="SAM" id="Phobius"/>
    </source>
</evidence>
<proteinExistence type="inferred from homology"/>
<dbReference type="GO" id="GO:0004674">
    <property type="term" value="F:protein serine/threonine kinase activity"/>
    <property type="evidence" value="ECO:0007669"/>
    <property type="project" value="UniProtKB-KW"/>
</dbReference>
<name>J3M4A9_ORYBR</name>
<dbReference type="CDD" id="cd14066">
    <property type="entry name" value="STKc_IRAK"/>
    <property type="match status" value="1"/>
</dbReference>
<accession>J3M4A9</accession>
<dbReference type="Gene3D" id="2.90.10.10">
    <property type="entry name" value="Bulb-type lectin domain"/>
    <property type="match status" value="1"/>
</dbReference>
<dbReference type="GO" id="GO:0051707">
    <property type="term" value="P:response to other organism"/>
    <property type="evidence" value="ECO:0007669"/>
    <property type="project" value="UniProtKB-ARBA"/>
</dbReference>
<dbReference type="InterPro" id="IPR001480">
    <property type="entry name" value="Bulb-type_lectin_dom"/>
</dbReference>
<evidence type="ECO:0000256" key="14">
    <source>
        <dbReference type="ARBA" id="ARBA00023180"/>
    </source>
</evidence>
<dbReference type="Gene3D" id="3.30.200.20">
    <property type="entry name" value="Phosphorylase Kinase, domain 1"/>
    <property type="match status" value="1"/>
</dbReference>
<dbReference type="InterPro" id="IPR000858">
    <property type="entry name" value="S_locus_glycoprot_dom"/>
</dbReference>
<keyword evidence="7 17" id="KW-0547">Nucleotide-binding</keyword>
<dbReference type="Proteomes" id="UP000006038">
    <property type="component" value="Chromosome 5"/>
</dbReference>
<dbReference type="InterPro" id="IPR008271">
    <property type="entry name" value="Ser/Thr_kinase_AS"/>
</dbReference>
<comment type="catalytic activity">
    <reaction evidence="15 17">
        <text>L-threonyl-[protein] + ATP = O-phospho-L-threonyl-[protein] + ADP + H(+)</text>
        <dbReference type="Rhea" id="RHEA:46608"/>
        <dbReference type="Rhea" id="RHEA-COMP:11060"/>
        <dbReference type="Rhea" id="RHEA-COMP:11605"/>
        <dbReference type="ChEBI" id="CHEBI:15378"/>
        <dbReference type="ChEBI" id="CHEBI:30013"/>
        <dbReference type="ChEBI" id="CHEBI:30616"/>
        <dbReference type="ChEBI" id="CHEBI:61977"/>
        <dbReference type="ChEBI" id="CHEBI:456216"/>
        <dbReference type="EC" id="2.7.11.1"/>
    </reaction>
</comment>
<dbReference type="PROSITE" id="PS00108">
    <property type="entry name" value="PROTEIN_KINASE_ST"/>
    <property type="match status" value="1"/>
</dbReference>
<evidence type="ECO:0000256" key="15">
    <source>
        <dbReference type="ARBA" id="ARBA00047899"/>
    </source>
</evidence>
<evidence type="ECO:0000256" key="3">
    <source>
        <dbReference type="ARBA" id="ARBA00022536"/>
    </source>
</evidence>
<dbReference type="FunFam" id="1.10.510.10:FF:000227">
    <property type="entry name" value="Serine/threonine-protein kinase"/>
    <property type="match status" value="1"/>
</dbReference>
<feature type="transmembrane region" description="Helical" evidence="19">
    <location>
        <begin position="466"/>
        <end position="489"/>
    </location>
</feature>